<name>A0A1Y2I464_9FUNG</name>
<evidence type="ECO:0000256" key="1">
    <source>
        <dbReference type="SAM" id="SignalP"/>
    </source>
</evidence>
<dbReference type="EMBL" id="MCFL01000001">
    <property type="protein sequence ID" value="ORZ41660.1"/>
    <property type="molecule type" value="Genomic_DNA"/>
</dbReference>
<feature type="chain" id="PRO_5013231676" evidence="1">
    <location>
        <begin position="34"/>
        <end position="214"/>
    </location>
</feature>
<gene>
    <name evidence="2" type="ORF">BCR44DRAFT_77703</name>
</gene>
<feature type="signal peptide" evidence="1">
    <location>
        <begin position="1"/>
        <end position="33"/>
    </location>
</feature>
<dbReference type="Proteomes" id="UP000193411">
    <property type="component" value="Unassembled WGS sequence"/>
</dbReference>
<keyword evidence="1" id="KW-0732">Signal</keyword>
<reference evidence="2 3" key="1">
    <citation type="submission" date="2016-07" db="EMBL/GenBank/DDBJ databases">
        <title>Pervasive Adenine N6-methylation of Active Genes in Fungi.</title>
        <authorList>
            <consortium name="DOE Joint Genome Institute"/>
            <person name="Mondo S.J."/>
            <person name="Dannebaum R.O."/>
            <person name="Kuo R.C."/>
            <person name="Labutti K."/>
            <person name="Haridas S."/>
            <person name="Kuo A."/>
            <person name="Salamov A."/>
            <person name="Ahrendt S.R."/>
            <person name="Lipzen A."/>
            <person name="Sullivan W."/>
            <person name="Andreopoulos W.B."/>
            <person name="Clum A."/>
            <person name="Lindquist E."/>
            <person name="Daum C."/>
            <person name="Ramamoorthy G.K."/>
            <person name="Gryganskyi A."/>
            <person name="Culley D."/>
            <person name="Magnuson J.K."/>
            <person name="James T.Y."/>
            <person name="O'Malley M.A."/>
            <person name="Stajich J.E."/>
            <person name="Spatafora J.W."/>
            <person name="Visel A."/>
            <person name="Grigoriev I.V."/>
        </authorList>
    </citation>
    <scope>NUCLEOTIDE SEQUENCE [LARGE SCALE GENOMIC DNA]</scope>
    <source>
        <strain evidence="2 3">PL171</strain>
    </source>
</reference>
<comment type="caution">
    <text evidence="2">The sequence shown here is derived from an EMBL/GenBank/DDBJ whole genome shotgun (WGS) entry which is preliminary data.</text>
</comment>
<dbReference type="AlphaFoldDB" id="A0A1Y2I464"/>
<proteinExistence type="predicted"/>
<protein>
    <submittedName>
        <fullName evidence="2">Uncharacterized protein</fullName>
    </submittedName>
</protein>
<sequence length="214" mass="23830">MPMGKAGGRWSSMFFHAFVEALSLSAVPQVVRCSPIINRSCRRQHHIHSGQPRQASRPRLAVTMPNSGGSCYSEPTIYGTNPRALFSTCFVPGSALSSRRRRDRAPLGLMPPPHPGRLLKVRRPVRERFASKSLPGQRPGPFCQFQYEFQRNDQLQSDCAQGEAQRSAFSLLFSLVLAVNSSLRGLDSPTPFPTQSFSTWCKPHLSTRDACERS</sequence>
<evidence type="ECO:0000313" key="3">
    <source>
        <dbReference type="Proteomes" id="UP000193411"/>
    </source>
</evidence>
<accession>A0A1Y2I464</accession>
<evidence type="ECO:0000313" key="2">
    <source>
        <dbReference type="EMBL" id="ORZ41660.1"/>
    </source>
</evidence>
<organism evidence="2 3">
    <name type="scientific">Catenaria anguillulae PL171</name>
    <dbReference type="NCBI Taxonomy" id="765915"/>
    <lineage>
        <taxon>Eukaryota</taxon>
        <taxon>Fungi</taxon>
        <taxon>Fungi incertae sedis</taxon>
        <taxon>Blastocladiomycota</taxon>
        <taxon>Blastocladiomycetes</taxon>
        <taxon>Blastocladiales</taxon>
        <taxon>Catenariaceae</taxon>
        <taxon>Catenaria</taxon>
    </lineage>
</organism>
<keyword evidence="3" id="KW-1185">Reference proteome</keyword>